<dbReference type="EMBL" id="LT934425">
    <property type="protein sequence ID" value="SOH02775.1"/>
    <property type="molecule type" value="Genomic_DNA"/>
</dbReference>
<keyword evidence="1" id="KW-0732">Signal</keyword>
<accession>Q1Q526</accession>
<reference evidence="4" key="4">
    <citation type="submission" date="2017-10" db="EMBL/GenBank/DDBJ databases">
        <authorList>
            <person name="Frank J."/>
        </authorList>
    </citation>
    <scope>NUCLEOTIDE SEQUENCE [LARGE SCALE GENOMIC DNA]</scope>
</reference>
<gene>
    <name evidence="3" type="ORF">KSMBR1_0259</name>
    <name evidence="2" type="ORF">kuste4357</name>
</gene>
<keyword evidence="4" id="KW-1185">Reference proteome</keyword>
<reference evidence="3" key="3">
    <citation type="submission" date="2017-10" db="EMBL/GenBank/DDBJ databases">
        <authorList>
            <person name="Banno H."/>
            <person name="Chua N.-H."/>
        </authorList>
    </citation>
    <scope>NUCLEOTIDE SEQUENCE [LARGE SCALE GENOMIC DNA]</scope>
    <source>
        <strain evidence="3">Kuenenia_mbr1_ru-nijmegen</strain>
    </source>
</reference>
<evidence type="ECO:0008006" key="5">
    <source>
        <dbReference type="Google" id="ProtNLM"/>
    </source>
</evidence>
<dbReference type="Proteomes" id="UP000221734">
    <property type="component" value="Chromosome Kuenenia_stuttgartiensis_MBR1"/>
</dbReference>
<name>Q1Q526_KUEST</name>
<evidence type="ECO:0000313" key="3">
    <source>
        <dbReference type="EMBL" id="SOH02775.1"/>
    </source>
</evidence>
<organism evidence="2">
    <name type="scientific">Kuenenia stuttgartiensis</name>
    <dbReference type="NCBI Taxonomy" id="174633"/>
    <lineage>
        <taxon>Bacteria</taxon>
        <taxon>Pseudomonadati</taxon>
        <taxon>Planctomycetota</taxon>
        <taxon>Candidatus Brocadiia</taxon>
        <taxon>Candidatus Brocadiales</taxon>
        <taxon>Candidatus Brocadiaceae</taxon>
        <taxon>Candidatus Kuenenia</taxon>
    </lineage>
</organism>
<dbReference type="EMBL" id="CT573071">
    <property type="protein sequence ID" value="CAJ75119.1"/>
    <property type="molecule type" value="Genomic_DNA"/>
</dbReference>
<proteinExistence type="predicted"/>
<sequence>MKKYLIVILFLLLNTTIAFSGEIYGTIKKDGKPIAEGSEIKLEMLTSGKTYSSKCAQYGSYSLYVPGKGRGLLIIRNEELMSEPILIYIYENAIQYDFVLEEKNGSFLARRR</sequence>
<dbReference type="KEGG" id="kst:KSMBR1_0259"/>
<protein>
    <recommendedName>
        <fullName evidence="5">Carboxypeptidase regulatory-like domain-containing protein</fullName>
    </recommendedName>
</protein>
<reference evidence="2" key="1">
    <citation type="journal article" date="2006" name="Nature">
        <title>Deciphering the evolution and metabolism of an anammox bacterium from a community genome.</title>
        <authorList>
            <person name="Strous M."/>
            <person name="Pelletier E."/>
            <person name="Mangenot S."/>
            <person name="Rattei T."/>
            <person name="Lehner A."/>
            <person name="Taylor M.W."/>
            <person name="Horn M."/>
            <person name="Daims H."/>
            <person name="Bartol-Mavel D."/>
            <person name="Wincker P."/>
            <person name="Barbe V."/>
            <person name="Fonknechten N."/>
            <person name="Vallenet D."/>
            <person name="Segurens B."/>
            <person name="Schenowitz-Truong C."/>
            <person name="Medigue C."/>
            <person name="Collingro A."/>
            <person name="Snel B."/>
            <person name="Dutilh B.E."/>
            <person name="OpDenCamp H.J.M."/>
            <person name="vanDerDrift C."/>
            <person name="Cirpus I."/>
            <person name="vanDePas-Schoonen K.T."/>
            <person name="Harhangi H.R."/>
            <person name="vanNiftrik L."/>
            <person name="Schmid M."/>
            <person name="Keltjens J."/>
            <person name="vanDeVossenberg J."/>
            <person name="Kartal B."/>
            <person name="Meier H."/>
            <person name="Frishman D."/>
            <person name="Huynen M.A."/>
            <person name="Mewes H."/>
            <person name="Weissenbach J."/>
            <person name="Jetten M.S.M."/>
            <person name="Wagner M."/>
            <person name="LePaslier D."/>
        </authorList>
    </citation>
    <scope>NUCLEOTIDE SEQUENCE</scope>
</reference>
<reference evidence="2" key="2">
    <citation type="submission" date="2006-01" db="EMBL/GenBank/DDBJ databases">
        <authorList>
            <person name="Genoscope"/>
        </authorList>
    </citation>
    <scope>NUCLEOTIDE SEQUENCE</scope>
</reference>
<evidence type="ECO:0000256" key="1">
    <source>
        <dbReference type="SAM" id="SignalP"/>
    </source>
</evidence>
<feature type="chain" id="PRO_5015097164" description="Carboxypeptidase regulatory-like domain-containing protein" evidence="1">
    <location>
        <begin position="21"/>
        <end position="112"/>
    </location>
</feature>
<dbReference type="RefSeq" id="WP_099323699.1">
    <property type="nucleotide sequence ID" value="NZ_OCTL01000150.1"/>
</dbReference>
<dbReference type="AlphaFoldDB" id="Q1Q526"/>
<evidence type="ECO:0000313" key="2">
    <source>
        <dbReference type="EMBL" id="CAJ75119.1"/>
    </source>
</evidence>
<evidence type="ECO:0000313" key="4">
    <source>
        <dbReference type="Proteomes" id="UP000221734"/>
    </source>
</evidence>
<feature type="signal peptide" evidence="1">
    <location>
        <begin position="1"/>
        <end position="20"/>
    </location>
</feature>